<sequence length="310" mass="32606">MRLPILVALALIAAPATAQRTAPFVIAETGQGFAHLDDAVNAVRDGTATILIAPGTYRECTVQTGGKITFKAVQPGTAIFENQVCEEKAAFVLRGRGSAVDGIVFRGFAVPDGNGAGIRIEMGDLTVTNSMFLDSQEGILGGGHETVRRITIDHTTFAGLGQCETENCSHSIYLAVDGDVIVSNSRFERGTGGHYVKLRARRVTITGTSFDDSKGNKTNYMIDLSEGGTGSITGNTFVQGPRKENSSGLIVVAAEGRTYPSTGLRIEGNTATLAPGAPPSPAFVADFTGQIGTLGQNDLGPGIRIFERRR</sequence>
<evidence type="ECO:0000313" key="4">
    <source>
        <dbReference type="Proteomes" id="UP000557392"/>
    </source>
</evidence>
<dbReference type="InterPro" id="IPR012334">
    <property type="entry name" value="Pectin_lyas_fold"/>
</dbReference>
<organism evidence="3 4">
    <name type="scientific">Sphingomonas kyeonggiensis</name>
    <dbReference type="NCBI Taxonomy" id="1268553"/>
    <lineage>
        <taxon>Bacteria</taxon>
        <taxon>Pseudomonadati</taxon>
        <taxon>Pseudomonadota</taxon>
        <taxon>Alphaproteobacteria</taxon>
        <taxon>Sphingomonadales</taxon>
        <taxon>Sphingomonadaceae</taxon>
        <taxon>Sphingomonas</taxon>
    </lineage>
</organism>
<name>A0A7W6NU48_9SPHN</name>
<dbReference type="Pfam" id="PF13229">
    <property type="entry name" value="Beta_helix"/>
    <property type="match status" value="1"/>
</dbReference>
<proteinExistence type="predicted"/>
<evidence type="ECO:0000256" key="1">
    <source>
        <dbReference type="SAM" id="SignalP"/>
    </source>
</evidence>
<gene>
    <name evidence="3" type="ORF">GGR46_000167</name>
</gene>
<dbReference type="Proteomes" id="UP000557392">
    <property type="component" value="Unassembled WGS sequence"/>
</dbReference>
<dbReference type="InterPro" id="IPR011050">
    <property type="entry name" value="Pectin_lyase_fold/virulence"/>
</dbReference>
<protein>
    <recommendedName>
        <fullName evidence="2">Right handed beta helix domain-containing protein</fullName>
    </recommendedName>
</protein>
<dbReference type="RefSeq" id="WP_183993672.1">
    <property type="nucleotide sequence ID" value="NZ_JACIEH010000001.1"/>
</dbReference>
<dbReference type="EMBL" id="JACIEH010000001">
    <property type="protein sequence ID" value="MBB4096634.1"/>
    <property type="molecule type" value="Genomic_DNA"/>
</dbReference>
<feature type="domain" description="Right handed beta helix" evidence="2">
    <location>
        <begin position="110"/>
        <end position="253"/>
    </location>
</feature>
<comment type="caution">
    <text evidence="3">The sequence shown here is derived from an EMBL/GenBank/DDBJ whole genome shotgun (WGS) entry which is preliminary data.</text>
</comment>
<dbReference type="AlphaFoldDB" id="A0A7W6NU48"/>
<keyword evidence="1" id="KW-0732">Signal</keyword>
<feature type="chain" id="PRO_5031147156" description="Right handed beta helix domain-containing protein" evidence="1">
    <location>
        <begin position="19"/>
        <end position="310"/>
    </location>
</feature>
<dbReference type="Gene3D" id="2.160.20.10">
    <property type="entry name" value="Single-stranded right-handed beta-helix, Pectin lyase-like"/>
    <property type="match status" value="1"/>
</dbReference>
<evidence type="ECO:0000259" key="2">
    <source>
        <dbReference type="Pfam" id="PF13229"/>
    </source>
</evidence>
<dbReference type="InterPro" id="IPR039448">
    <property type="entry name" value="Beta_helix"/>
</dbReference>
<reference evidence="3 4" key="1">
    <citation type="submission" date="2020-08" db="EMBL/GenBank/DDBJ databases">
        <title>Genomic Encyclopedia of Type Strains, Phase IV (KMG-IV): sequencing the most valuable type-strain genomes for metagenomic binning, comparative biology and taxonomic classification.</title>
        <authorList>
            <person name="Goeker M."/>
        </authorList>
    </citation>
    <scope>NUCLEOTIDE SEQUENCE [LARGE SCALE GENOMIC DNA]</scope>
    <source>
        <strain evidence="3 4">DSM 101806</strain>
    </source>
</reference>
<accession>A0A7W6NU48</accession>
<dbReference type="SUPFAM" id="SSF51126">
    <property type="entry name" value="Pectin lyase-like"/>
    <property type="match status" value="1"/>
</dbReference>
<keyword evidence="4" id="KW-1185">Reference proteome</keyword>
<feature type="signal peptide" evidence="1">
    <location>
        <begin position="1"/>
        <end position="18"/>
    </location>
</feature>
<evidence type="ECO:0000313" key="3">
    <source>
        <dbReference type="EMBL" id="MBB4096634.1"/>
    </source>
</evidence>